<comment type="similarity">
    <text evidence="1">Belongs to the tfa family.</text>
</comment>
<keyword evidence="2" id="KW-1188">Viral release from host cell</keyword>
<organism evidence="4 5">
    <name type="scientific">Escherichia phage A5-4</name>
    <dbReference type="NCBI Taxonomy" id="2996162"/>
    <lineage>
        <taxon>Viruses</taxon>
        <taxon>Duplodnaviria</taxon>
        <taxon>Heunggongvirae</taxon>
        <taxon>Uroviricota</taxon>
        <taxon>Caudoviricetes</taxon>
        <taxon>Vequintavirinae</taxon>
    </lineage>
</organism>
<dbReference type="GO" id="GO:0098004">
    <property type="term" value="P:virus tail fiber assembly"/>
    <property type="evidence" value="ECO:0007669"/>
    <property type="project" value="UniProtKB-KW"/>
</dbReference>
<sequence>MRMNNFKLYTPEVKAFGEGVQYFQDDKGRDFYDSRELFKKKYVVFFDEHSIVRGWAKSEEVTRLHPGGLSVVDLNTLPKDFSLQGGVWSFNGKQVVKADYDPAFSTAARKAGILQVIGSVIVPLQDAVELGDATDDELERYNDLRKMRVKVMRIPDSTSPGDIDWSEFTF</sequence>
<accession>A0AAE9PQY8</accession>
<evidence type="ECO:0008006" key="6">
    <source>
        <dbReference type="Google" id="ProtNLM"/>
    </source>
</evidence>
<keyword evidence="5" id="KW-1185">Reference proteome</keyword>
<evidence type="ECO:0000313" key="5">
    <source>
        <dbReference type="Proteomes" id="UP001236076"/>
    </source>
</evidence>
<name>A0AAE9PQY8_9CAUD</name>
<dbReference type="EMBL" id="OP744025">
    <property type="protein sequence ID" value="UZZ64208.1"/>
    <property type="molecule type" value="Genomic_DNA"/>
</dbReference>
<protein>
    <recommendedName>
        <fullName evidence="6">Tail fiber assembly protein</fullName>
    </recommendedName>
</protein>
<keyword evidence="3" id="KW-1246">Viral tail fiber assembly</keyword>
<evidence type="ECO:0000256" key="3">
    <source>
        <dbReference type="ARBA" id="ARBA00023138"/>
    </source>
</evidence>
<evidence type="ECO:0000313" key="4">
    <source>
        <dbReference type="EMBL" id="UZZ64208.1"/>
    </source>
</evidence>
<dbReference type="Pfam" id="PF02413">
    <property type="entry name" value="Caudo_TAP"/>
    <property type="match status" value="1"/>
</dbReference>
<dbReference type="Proteomes" id="UP001236076">
    <property type="component" value="Segment"/>
</dbReference>
<keyword evidence="2" id="KW-1245">Viral tail assembly</keyword>
<proteinExistence type="inferred from homology"/>
<gene>
    <name evidence="4" type="ORF">A54_244</name>
</gene>
<dbReference type="InterPro" id="IPR003458">
    <property type="entry name" value="Phage_T4_Gp38_tail_assem"/>
</dbReference>
<evidence type="ECO:0000256" key="1">
    <source>
        <dbReference type="ARBA" id="ARBA00008579"/>
    </source>
</evidence>
<reference evidence="4 5" key="1">
    <citation type="submission" date="2022-10" db="EMBL/GenBank/DDBJ databases">
        <authorList>
            <person name="Cortes-Martin A."/>
            <person name="Buttimer C.T.H."/>
            <person name="Hill C."/>
        </authorList>
    </citation>
    <scope>NUCLEOTIDE SEQUENCE [LARGE SCALE GENOMIC DNA]</scope>
</reference>
<evidence type="ECO:0000256" key="2">
    <source>
        <dbReference type="ARBA" id="ARBA00022465"/>
    </source>
</evidence>